<protein>
    <submittedName>
        <fullName evidence="4">COLEC12 protein</fullName>
    </submittedName>
</protein>
<dbReference type="PANTHER" id="PTHR22801:SF63">
    <property type="entry name" value="C-TYPE LECTIN DOMAIN-CONTAINING PROTEIN"/>
    <property type="match status" value="1"/>
</dbReference>
<keyword evidence="2" id="KW-0732">Signal</keyword>
<dbReference type="Gene3D" id="3.10.100.10">
    <property type="entry name" value="Mannose-Binding Protein A, subunit A"/>
    <property type="match status" value="1"/>
</dbReference>
<keyword evidence="1" id="KW-1015">Disulfide bond</keyword>
<dbReference type="Pfam" id="PF00059">
    <property type="entry name" value="Lectin_C"/>
    <property type="match status" value="1"/>
</dbReference>
<dbReference type="InterPro" id="IPR016186">
    <property type="entry name" value="C-type_lectin-like/link_sf"/>
</dbReference>
<feature type="chain" id="PRO_5035453331" evidence="2">
    <location>
        <begin position="20"/>
        <end position="283"/>
    </location>
</feature>
<accession>A0A8J9ZHT9</accession>
<dbReference type="InterPro" id="IPR016187">
    <property type="entry name" value="CTDL_fold"/>
</dbReference>
<dbReference type="OrthoDB" id="7357196at2759"/>
<dbReference type="PROSITE" id="PS00615">
    <property type="entry name" value="C_TYPE_LECTIN_1"/>
    <property type="match status" value="1"/>
</dbReference>
<feature type="domain" description="C-type lectin" evidence="3">
    <location>
        <begin position="164"/>
        <end position="280"/>
    </location>
</feature>
<evidence type="ECO:0000256" key="2">
    <source>
        <dbReference type="SAM" id="SignalP"/>
    </source>
</evidence>
<evidence type="ECO:0000313" key="4">
    <source>
        <dbReference type="EMBL" id="CAH1254944.1"/>
    </source>
</evidence>
<evidence type="ECO:0000313" key="5">
    <source>
        <dbReference type="Proteomes" id="UP000838412"/>
    </source>
</evidence>
<keyword evidence="5" id="KW-1185">Reference proteome</keyword>
<sequence length="283" mass="31670">MAALLIALLSSACLYLSFAAPTPATNNIMPKFVFSKGEDGKLLPLDAQLITVFNRIYGNGTVVQEQKVTELGVNQVSTDEGNSENGKKTGLSLVTVQNEFHGDAGLDELKDMVRGLQTAVENLTSLLTEKMDQTSEIGLEDTHKDLKTSTASCPPGFVAGPQACYWFSQDKQPYLLAEHVCTTKGGRLAMVKNKQVHIFLGRYIHRTTKASHWIGLTDILKERQFHWSDGTPLGPGDYTPWWRRQPDNSRRREHCVELKKAARYKWNDLPCTGLLHYVCERDM</sequence>
<proteinExistence type="predicted"/>
<dbReference type="AlphaFoldDB" id="A0A8J9ZHT9"/>
<dbReference type="Proteomes" id="UP000838412">
    <property type="component" value="Chromosome 2"/>
</dbReference>
<dbReference type="InterPro" id="IPR050801">
    <property type="entry name" value="Ca-Dep_Lectins_ImmuneDev"/>
</dbReference>
<name>A0A8J9ZHT9_BRALA</name>
<dbReference type="PROSITE" id="PS50041">
    <property type="entry name" value="C_TYPE_LECTIN_2"/>
    <property type="match status" value="1"/>
</dbReference>
<reference evidence="4" key="1">
    <citation type="submission" date="2022-01" db="EMBL/GenBank/DDBJ databases">
        <authorList>
            <person name="Braso-Vives M."/>
        </authorList>
    </citation>
    <scope>NUCLEOTIDE SEQUENCE</scope>
</reference>
<gene>
    <name evidence="4" type="primary">COLEC12</name>
    <name evidence="4" type="ORF">BLAG_LOCUS14162</name>
</gene>
<dbReference type="CDD" id="cd00037">
    <property type="entry name" value="CLECT"/>
    <property type="match status" value="1"/>
</dbReference>
<dbReference type="InterPro" id="IPR001304">
    <property type="entry name" value="C-type_lectin-like"/>
</dbReference>
<dbReference type="PANTHER" id="PTHR22801">
    <property type="entry name" value="LITHOSTATHINE"/>
    <property type="match status" value="1"/>
</dbReference>
<dbReference type="InterPro" id="IPR018378">
    <property type="entry name" value="C-type_lectin_CS"/>
</dbReference>
<evidence type="ECO:0000256" key="1">
    <source>
        <dbReference type="ARBA" id="ARBA00023157"/>
    </source>
</evidence>
<dbReference type="EMBL" id="OV696687">
    <property type="protein sequence ID" value="CAH1254944.1"/>
    <property type="molecule type" value="Genomic_DNA"/>
</dbReference>
<dbReference type="SUPFAM" id="SSF56436">
    <property type="entry name" value="C-type lectin-like"/>
    <property type="match status" value="1"/>
</dbReference>
<feature type="signal peptide" evidence="2">
    <location>
        <begin position="1"/>
        <end position="19"/>
    </location>
</feature>
<dbReference type="SMART" id="SM00034">
    <property type="entry name" value="CLECT"/>
    <property type="match status" value="1"/>
</dbReference>
<organism evidence="4 5">
    <name type="scientific">Branchiostoma lanceolatum</name>
    <name type="common">Common lancelet</name>
    <name type="synonym">Amphioxus lanceolatum</name>
    <dbReference type="NCBI Taxonomy" id="7740"/>
    <lineage>
        <taxon>Eukaryota</taxon>
        <taxon>Metazoa</taxon>
        <taxon>Chordata</taxon>
        <taxon>Cephalochordata</taxon>
        <taxon>Leptocardii</taxon>
        <taxon>Amphioxiformes</taxon>
        <taxon>Branchiostomatidae</taxon>
        <taxon>Branchiostoma</taxon>
    </lineage>
</organism>
<evidence type="ECO:0000259" key="3">
    <source>
        <dbReference type="PROSITE" id="PS50041"/>
    </source>
</evidence>